<evidence type="ECO:0000313" key="2">
    <source>
        <dbReference type="EMBL" id="GLI23258.1"/>
    </source>
</evidence>
<protein>
    <recommendedName>
        <fullName evidence="6">Phage holin family protein</fullName>
    </recommendedName>
</protein>
<reference evidence="3 5" key="2">
    <citation type="submission" date="2023-07" db="EMBL/GenBank/DDBJ databases">
        <title>Genomic Encyclopedia of Type Strains, Phase IV (KMG-IV): sequencing the most valuable type-strain genomes for metagenomic binning, comparative biology and taxonomic classification.</title>
        <authorList>
            <person name="Goeker M."/>
        </authorList>
    </citation>
    <scope>NUCLEOTIDE SEQUENCE [LARGE SCALE GENOMIC DNA]</scope>
    <source>
        <strain evidence="3 5">DSM 338</strain>
    </source>
</reference>
<organism evidence="2 4">
    <name type="scientific">Xanthobacter flavus</name>
    <dbReference type="NCBI Taxonomy" id="281"/>
    <lineage>
        <taxon>Bacteria</taxon>
        <taxon>Pseudomonadati</taxon>
        <taxon>Pseudomonadota</taxon>
        <taxon>Alphaproteobacteria</taxon>
        <taxon>Hyphomicrobiales</taxon>
        <taxon>Xanthobacteraceae</taxon>
        <taxon>Xanthobacter</taxon>
    </lineage>
</organism>
<feature type="transmembrane region" description="Helical" evidence="1">
    <location>
        <begin position="34"/>
        <end position="57"/>
    </location>
</feature>
<evidence type="ECO:0000313" key="5">
    <source>
        <dbReference type="Proteomes" id="UP001245370"/>
    </source>
</evidence>
<comment type="caution">
    <text evidence="2">The sequence shown here is derived from an EMBL/GenBank/DDBJ whole genome shotgun (WGS) entry which is preliminary data.</text>
</comment>
<evidence type="ECO:0000313" key="3">
    <source>
        <dbReference type="EMBL" id="MDR6334721.1"/>
    </source>
</evidence>
<reference evidence="2" key="1">
    <citation type="submission" date="2022-12" db="EMBL/GenBank/DDBJ databases">
        <title>Reference genome sequencing for broad-spectrum identification of bacterial and archaeal isolates by mass spectrometry.</title>
        <authorList>
            <person name="Sekiguchi Y."/>
            <person name="Tourlousse D.M."/>
        </authorList>
    </citation>
    <scope>NUCLEOTIDE SEQUENCE</scope>
    <source>
        <strain evidence="2">301</strain>
    </source>
</reference>
<proteinExistence type="predicted"/>
<dbReference type="Proteomes" id="UP001245370">
    <property type="component" value="Unassembled WGS sequence"/>
</dbReference>
<keyword evidence="5" id="KW-1185">Reference proteome</keyword>
<keyword evidence="1" id="KW-0472">Membrane</keyword>
<feature type="transmembrane region" description="Helical" evidence="1">
    <location>
        <begin position="119"/>
        <end position="143"/>
    </location>
</feature>
<dbReference type="GeneID" id="95763719"/>
<evidence type="ECO:0000313" key="4">
    <source>
        <dbReference type="Proteomes" id="UP001144397"/>
    </source>
</evidence>
<dbReference type="Proteomes" id="UP001144397">
    <property type="component" value="Unassembled WGS sequence"/>
</dbReference>
<keyword evidence="1" id="KW-0812">Transmembrane</keyword>
<gene>
    <name evidence="3" type="ORF">GGQ86_003203</name>
    <name evidence="2" type="ORF">XFLAVUS301_29320</name>
</gene>
<dbReference type="RefSeq" id="WP_169121305.1">
    <property type="nucleotide sequence ID" value="NZ_BSDO01000004.1"/>
</dbReference>
<accession>A0A9W6CSW4</accession>
<keyword evidence="1" id="KW-1133">Transmembrane helix</keyword>
<evidence type="ECO:0000256" key="1">
    <source>
        <dbReference type="SAM" id="Phobius"/>
    </source>
</evidence>
<feature type="transmembrane region" description="Helical" evidence="1">
    <location>
        <begin position="64"/>
        <end position="88"/>
    </location>
</feature>
<dbReference type="EMBL" id="BSDO01000004">
    <property type="protein sequence ID" value="GLI23258.1"/>
    <property type="molecule type" value="Genomic_DNA"/>
</dbReference>
<name>A0A9W6CSW4_XANFL</name>
<dbReference type="AlphaFoldDB" id="A0A9W6CSW4"/>
<sequence>MNFDQLTRNLKILLRTNTIIAEIHLRHIAARAGLFAFAALVASFGVVMLGVALFLALEQSMGPIWAAVVVGGGGLFLALIVAIIGATLKPSRELALANQVSQSAMDAVSADLRATQANVASYASLAAVPGLILPALTLLARLFRRQPRA</sequence>
<evidence type="ECO:0008006" key="6">
    <source>
        <dbReference type="Google" id="ProtNLM"/>
    </source>
</evidence>
<dbReference type="EMBL" id="JAVDPY010000005">
    <property type="protein sequence ID" value="MDR6334721.1"/>
    <property type="molecule type" value="Genomic_DNA"/>
</dbReference>